<dbReference type="AlphaFoldDB" id="A0A4R5PIE2"/>
<keyword evidence="3" id="KW-0804">Transcription</keyword>
<reference evidence="5 6" key="1">
    <citation type="journal article" date="2013" name="Int. J. Syst. Evol. Microbiol.">
        <title>Hoeflea suaedae sp. nov., an endophytic bacterium isolated from the root of the halophyte Suaeda maritima.</title>
        <authorList>
            <person name="Chung E.J."/>
            <person name="Park J.A."/>
            <person name="Pramanik P."/>
            <person name="Bibi F."/>
            <person name="Jeon C.O."/>
            <person name="Chung Y.R."/>
        </authorList>
    </citation>
    <scope>NUCLEOTIDE SEQUENCE [LARGE SCALE GENOMIC DNA]</scope>
    <source>
        <strain evidence="5 6">YC6898</strain>
    </source>
</reference>
<dbReference type="Proteomes" id="UP000295131">
    <property type="component" value="Unassembled WGS sequence"/>
</dbReference>
<feature type="domain" description="HTH gntR-type" evidence="4">
    <location>
        <begin position="11"/>
        <end position="79"/>
    </location>
</feature>
<evidence type="ECO:0000259" key="4">
    <source>
        <dbReference type="PROSITE" id="PS50949"/>
    </source>
</evidence>
<dbReference type="OrthoDB" id="9812645at2"/>
<dbReference type="CDD" id="cd07377">
    <property type="entry name" value="WHTH_GntR"/>
    <property type="match status" value="1"/>
</dbReference>
<evidence type="ECO:0000256" key="3">
    <source>
        <dbReference type="ARBA" id="ARBA00023163"/>
    </source>
</evidence>
<dbReference type="SUPFAM" id="SSF48008">
    <property type="entry name" value="GntR ligand-binding domain-like"/>
    <property type="match status" value="1"/>
</dbReference>
<dbReference type="SMART" id="SM00345">
    <property type="entry name" value="HTH_GNTR"/>
    <property type="match status" value="1"/>
</dbReference>
<keyword evidence="6" id="KW-1185">Reference proteome</keyword>
<dbReference type="GO" id="GO:0003677">
    <property type="term" value="F:DNA binding"/>
    <property type="evidence" value="ECO:0007669"/>
    <property type="project" value="UniProtKB-KW"/>
</dbReference>
<dbReference type="InterPro" id="IPR008920">
    <property type="entry name" value="TF_FadR/GntR_C"/>
</dbReference>
<dbReference type="SUPFAM" id="SSF46785">
    <property type="entry name" value="Winged helix' DNA-binding domain"/>
    <property type="match status" value="1"/>
</dbReference>
<name>A0A4R5PIE2_9HYPH</name>
<proteinExistence type="predicted"/>
<dbReference type="InterPro" id="IPR036388">
    <property type="entry name" value="WH-like_DNA-bd_sf"/>
</dbReference>
<gene>
    <name evidence="5" type="ORF">E2A64_14405</name>
</gene>
<dbReference type="PANTHER" id="PTHR43537:SF5">
    <property type="entry name" value="UXU OPERON TRANSCRIPTIONAL REGULATOR"/>
    <property type="match status" value="1"/>
</dbReference>
<keyword evidence="2" id="KW-0238">DNA-binding</keyword>
<dbReference type="PANTHER" id="PTHR43537">
    <property type="entry name" value="TRANSCRIPTIONAL REGULATOR, GNTR FAMILY"/>
    <property type="match status" value="1"/>
</dbReference>
<dbReference type="GO" id="GO:0003700">
    <property type="term" value="F:DNA-binding transcription factor activity"/>
    <property type="evidence" value="ECO:0007669"/>
    <property type="project" value="InterPro"/>
</dbReference>
<evidence type="ECO:0000313" key="6">
    <source>
        <dbReference type="Proteomes" id="UP000295131"/>
    </source>
</evidence>
<dbReference type="InterPro" id="IPR000524">
    <property type="entry name" value="Tscrpt_reg_HTH_GntR"/>
</dbReference>
<dbReference type="PRINTS" id="PR00035">
    <property type="entry name" value="HTHGNTR"/>
</dbReference>
<keyword evidence="1" id="KW-0805">Transcription regulation</keyword>
<evidence type="ECO:0000313" key="5">
    <source>
        <dbReference type="EMBL" id="TDH34922.1"/>
    </source>
</evidence>
<comment type="caution">
    <text evidence="5">The sequence shown here is derived from an EMBL/GenBank/DDBJ whole genome shotgun (WGS) entry which is preliminary data.</text>
</comment>
<accession>A0A4R5PIE2</accession>
<evidence type="ECO:0000256" key="2">
    <source>
        <dbReference type="ARBA" id="ARBA00023125"/>
    </source>
</evidence>
<dbReference type="SMART" id="SM00895">
    <property type="entry name" value="FCD"/>
    <property type="match status" value="1"/>
</dbReference>
<dbReference type="RefSeq" id="WP_133285207.1">
    <property type="nucleotide sequence ID" value="NZ_SMSI01000003.1"/>
</dbReference>
<dbReference type="Gene3D" id="1.10.10.10">
    <property type="entry name" value="Winged helix-like DNA-binding domain superfamily/Winged helix DNA-binding domain"/>
    <property type="match status" value="1"/>
</dbReference>
<dbReference type="Pfam" id="PF00392">
    <property type="entry name" value="GntR"/>
    <property type="match status" value="1"/>
</dbReference>
<sequence>MSDLFATIERRSIWQDVANQIRKMIEAKGLEPGEKLPSERTMCQQFGISRISLREALRALEREGYIEVHAGRGAFVRSRAERELHMLETWVGGNGDNVSKVFELRMLFEPNLAALAAKMIDAEHLNKLRASVDELAANIDEPQRAIKADADFHRILGESTGNSLIDSLVHFVMTATGSERQITLATREGLKTALEGHTRILDCVEKGDEAGAAAAMKAHLEDAMDFASHK</sequence>
<organism evidence="5 6">
    <name type="scientific">Pseudohoeflea suaedae</name>
    <dbReference type="NCBI Taxonomy" id="877384"/>
    <lineage>
        <taxon>Bacteria</taxon>
        <taxon>Pseudomonadati</taxon>
        <taxon>Pseudomonadota</taxon>
        <taxon>Alphaproteobacteria</taxon>
        <taxon>Hyphomicrobiales</taxon>
        <taxon>Rhizobiaceae</taxon>
        <taxon>Pseudohoeflea</taxon>
    </lineage>
</organism>
<dbReference type="InterPro" id="IPR011711">
    <property type="entry name" value="GntR_C"/>
</dbReference>
<protein>
    <submittedName>
        <fullName evidence="5">FadR family transcriptional regulator</fullName>
    </submittedName>
</protein>
<dbReference type="InterPro" id="IPR036390">
    <property type="entry name" value="WH_DNA-bd_sf"/>
</dbReference>
<dbReference type="Pfam" id="PF07729">
    <property type="entry name" value="FCD"/>
    <property type="match status" value="1"/>
</dbReference>
<dbReference type="Gene3D" id="1.20.120.530">
    <property type="entry name" value="GntR ligand-binding domain-like"/>
    <property type="match status" value="1"/>
</dbReference>
<dbReference type="EMBL" id="SMSI01000003">
    <property type="protein sequence ID" value="TDH34922.1"/>
    <property type="molecule type" value="Genomic_DNA"/>
</dbReference>
<dbReference type="PROSITE" id="PS50949">
    <property type="entry name" value="HTH_GNTR"/>
    <property type="match status" value="1"/>
</dbReference>
<evidence type="ECO:0000256" key="1">
    <source>
        <dbReference type="ARBA" id="ARBA00023015"/>
    </source>
</evidence>